<accession>A0A382F3Z9</accession>
<dbReference type="AlphaFoldDB" id="A0A382F3Z9"/>
<reference evidence="1" key="1">
    <citation type="submission" date="2018-05" db="EMBL/GenBank/DDBJ databases">
        <authorList>
            <person name="Lanie J.A."/>
            <person name="Ng W.-L."/>
            <person name="Kazmierczak K.M."/>
            <person name="Andrzejewski T.M."/>
            <person name="Davidsen T.M."/>
            <person name="Wayne K.J."/>
            <person name="Tettelin H."/>
            <person name="Glass J.I."/>
            <person name="Rusch D."/>
            <person name="Podicherti R."/>
            <person name="Tsui H.-C.T."/>
            <person name="Winkler M.E."/>
        </authorList>
    </citation>
    <scope>NUCLEOTIDE SEQUENCE</scope>
</reference>
<proteinExistence type="predicted"/>
<dbReference type="EMBL" id="UINC01047502">
    <property type="protein sequence ID" value="SVB56851.1"/>
    <property type="molecule type" value="Genomic_DNA"/>
</dbReference>
<protein>
    <recommendedName>
        <fullName evidence="2">Glycosyltransferase subfamily 4-like N-terminal domain-containing protein</fullName>
    </recommendedName>
</protein>
<gene>
    <name evidence="1" type="ORF">METZ01_LOCUS209705</name>
</gene>
<sequence>MVLGHDLLIPNEDIRVYREALALINAGYEVTVFCWSRRLEKYETNWEAEKDGIKVVRVFEDLNG</sequence>
<name>A0A382F3Z9_9ZZZZ</name>
<organism evidence="1">
    <name type="scientific">marine metagenome</name>
    <dbReference type="NCBI Taxonomy" id="408172"/>
    <lineage>
        <taxon>unclassified sequences</taxon>
        <taxon>metagenomes</taxon>
        <taxon>ecological metagenomes</taxon>
    </lineage>
</organism>
<evidence type="ECO:0008006" key="2">
    <source>
        <dbReference type="Google" id="ProtNLM"/>
    </source>
</evidence>
<feature type="non-terminal residue" evidence="1">
    <location>
        <position position="64"/>
    </location>
</feature>
<evidence type="ECO:0000313" key="1">
    <source>
        <dbReference type="EMBL" id="SVB56851.1"/>
    </source>
</evidence>